<protein>
    <recommendedName>
        <fullName evidence="3">RHS repeat-associated core domain-containing protein</fullName>
    </recommendedName>
</protein>
<evidence type="ECO:0000313" key="2">
    <source>
        <dbReference type="Proteomes" id="UP000286678"/>
    </source>
</evidence>
<proteinExistence type="predicted"/>
<dbReference type="InterPro" id="IPR022385">
    <property type="entry name" value="Rhs_assc_core"/>
</dbReference>
<accession>A0A432XAZ3</accession>
<dbReference type="Gene3D" id="2.180.10.10">
    <property type="entry name" value="RHS repeat-associated core"/>
    <property type="match status" value="1"/>
</dbReference>
<name>A0A432XAZ3_9GAMM</name>
<sequence length="335" mass="36757">MLPSSAATLFDVAGGTPFTLRGLTDHEHIDQAQLIHMNGRVCDYNLGRFLSIDPLIQAPGNSQSLNPYSYIMNNPLAGTDPSGYASVGNLGFGEQQHCNFHCMIGYHGFTEAGSNGADGTVTVEVVSLGIEEDSAGIGSPGSKPISSGESVSLFPLVSYSSSGLATTELVGAISREQLGNLEGDSQNIYQEANEFFEDDIANYGEEREFQDKYAVALRSIDNPLEVYEPATFNSFQEANEYAGRAYHIRGYEKVWVNGYHYAGKSIIYKSATFTRGGYTGIENTIRVLAHESRHFNKANPLNIRKHVTESQMAAFFLSSKLAVRRYRNSIQRTKE</sequence>
<comment type="caution">
    <text evidence="1">The sequence shown here is derived from an EMBL/GenBank/DDBJ whole genome shotgun (WGS) entry which is preliminary data.</text>
</comment>
<organism evidence="1 2">
    <name type="scientific">Pseudidiomarina aquimaris</name>
    <dbReference type="NCBI Taxonomy" id="641841"/>
    <lineage>
        <taxon>Bacteria</taxon>
        <taxon>Pseudomonadati</taxon>
        <taxon>Pseudomonadota</taxon>
        <taxon>Gammaproteobacteria</taxon>
        <taxon>Alteromonadales</taxon>
        <taxon>Idiomarinaceae</taxon>
        <taxon>Pseudidiomarina</taxon>
    </lineage>
</organism>
<dbReference type="NCBIfam" id="TIGR03696">
    <property type="entry name" value="Rhs_assc_core"/>
    <property type="match status" value="1"/>
</dbReference>
<dbReference type="Proteomes" id="UP000286678">
    <property type="component" value="Unassembled WGS sequence"/>
</dbReference>
<dbReference type="EMBL" id="PIPT01000017">
    <property type="protein sequence ID" value="RUO45812.1"/>
    <property type="molecule type" value="Genomic_DNA"/>
</dbReference>
<evidence type="ECO:0008006" key="3">
    <source>
        <dbReference type="Google" id="ProtNLM"/>
    </source>
</evidence>
<gene>
    <name evidence="1" type="ORF">CWE21_13315</name>
</gene>
<keyword evidence="2" id="KW-1185">Reference proteome</keyword>
<dbReference type="RefSeq" id="WP_126834901.1">
    <property type="nucleotide sequence ID" value="NZ_PIPT01000017.1"/>
</dbReference>
<reference evidence="2" key="1">
    <citation type="journal article" date="2018" name="Front. Microbiol.">
        <title>Genome-Based Analysis Reveals the Taxonomy and Diversity of the Family Idiomarinaceae.</title>
        <authorList>
            <person name="Liu Y."/>
            <person name="Lai Q."/>
            <person name="Shao Z."/>
        </authorList>
    </citation>
    <scope>NUCLEOTIDE SEQUENCE [LARGE SCALE GENOMIC DNA]</scope>
    <source>
        <strain evidence="2">SW15</strain>
    </source>
</reference>
<dbReference type="OrthoDB" id="9815903at2"/>
<evidence type="ECO:0000313" key="1">
    <source>
        <dbReference type="EMBL" id="RUO45812.1"/>
    </source>
</evidence>
<dbReference type="AlphaFoldDB" id="A0A432XAZ3"/>